<dbReference type="AlphaFoldDB" id="A0AAV7JS48"/>
<dbReference type="PANTHER" id="PTHR24104:SF25">
    <property type="entry name" value="PROTEIN LIN-41"/>
    <property type="match status" value="1"/>
</dbReference>
<dbReference type="GO" id="GO:0061630">
    <property type="term" value="F:ubiquitin protein ligase activity"/>
    <property type="evidence" value="ECO:0007669"/>
    <property type="project" value="TreeGrafter"/>
</dbReference>
<dbReference type="PROSITE" id="PS51125">
    <property type="entry name" value="NHL"/>
    <property type="match status" value="2"/>
</dbReference>
<organism evidence="3 4">
    <name type="scientific">Oopsacas minuta</name>
    <dbReference type="NCBI Taxonomy" id="111878"/>
    <lineage>
        <taxon>Eukaryota</taxon>
        <taxon>Metazoa</taxon>
        <taxon>Porifera</taxon>
        <taxon>Hexactinellida</taxon>
        <taxon>Hexasterophora</taxon>
        <taxon>Lyssacinosida</taxon>
        <taxon>Leucopsacidae</taxon>
        <taxon>Oopsacas</taxon>
    </lineage>
</organism>
<sequence length="517" mass="57950">MSNHSGKSDFQSQIAEKRELITTSIANIILQLRGLESKLLQELTTLEREYEEENMTETENLINLTKVKNNMSRVLNNPSQSTNLQNQLISRQIQMCLDRMTSKNLILVWDNKIEDLLLSEFCKIVVIEKPSPSPEHKQSETISNAPDLDDPLIPIDDITTELSGFALNINTNTTISRIEPSNYDHSLSLIPTNDISPILPEPFPEILEPNYIAPVPVCLTPSDGTSATNYSDKVRRELPDQYRSAGVPIYSACPYGSGRSELMDARGIAVQRNAKRIYIADRGNNRVQVFRDTGKFVFSFTDIEMEGPKGICIKENLGLVFVTMCDKNSVHCYSLDGYLLRKIGRSGVGLSQFNQPCGIATDNICKVYVCDFGNNRIQVFTKDLRCITILTNKVTEPTDVKIINDVVYILDHRKLCVSTFSRGGAFMSEIVSCGPESYQVKHPYFFDIDSRGNFLISDLYNDCIKVFSPSGKFLCDIGAPGDDEGQFIRPTGIALVESCIVTICERAKNQLQIFKLD</sequence>
<evidence type="ECO:0000256" key="2">
    <source>
        <dbReference type="PROSITE-ProRule" id="PRU00504"/>
    </source>
</evidence>
<feature type="repeat" description="NHL" evidence="2">
    <location>
        <begin position="255"/>
        <end position="293"/>
    </location>
</feature>
<dbReference type="InterPro" id="IPR001258">
    <property type="entry name" value="NHL_repeat"/>
</dbReference>
<keyword evidence="4" id="KW-1185">Reference proteome</keyword>
<dbReference type="SUPFAM" id="SSF101898">
    <property type="entry name" value="NHL repeat"/>
    <property type="match status" value="1"/>
</dbReference>
<feature type="repeat" description="NHL" evidence="2">
    <location>
        <begin position="340"/>
        <end position="383"/>
    </location>
</feature>
<dbReference type="PANTHER" id="PTHR24104">
    <property type="entry name" value="E3 UBIQUITIN-PROTEIN LIGASE NHLRC1-RELATED"/>
    <property type="match status" value="1"/>
</dbReference>
<gene>
    <name evidence="3" type="ORF">LOD99_4858</name>
</gene>
<dbReference type="GO" id="GO:0008270">
    <property type="term" value="F:zinc ion binding"/>
    <property type="evidence" value="ECO:0007669"/>
    <property type="project" value="UniProtKB-KW"/>
</dbReference>
<accession>A0AAV7JS48</accession>
<dbReference type="Proteomes" id="UP001165289">
    <property type="component" value="Unassembled WGS sequence"/>
</dbReference>
<keyword evidence="1" id="KW-0677">Repeat</keyword>
<reference evidence="3 4" key="1">
    <citation type="journal article" date="2023" name="BMC Biol.">
        <title>The compact genome of the sponge Oopsacas minuta (Hexactinellida) is lacking key metazoan core genes.</title>
        <authorList>
            <person name="Santini S."/>
            <person name="Schenkelaars Q."/>
            <person name="Jourda C."/>
            <person name="Duchesne M."/>
            <person name="Belahbib H."/>
            <person name="Rocher C."/>
            <person name="Selva M."/>
            <person name="Riesgo A."/>
            <person name="Vervoort M."/>
            <person name="Leys S.P."/>
            <person name="Kodjabachian L."/>
            <person name="Le Bivic A."/>
            <person name="Borchiellini C."/>
            <person name="Claverie J.M."/>
            <person name="Renard E."/>
        </authorList>
    </citation>
    <scope>NUCLEOTIDE SEQUENCE [LARGE SCALE GENOMIC DNA]</scope>
    <source>
        <strain evidence="3">SPO-2</strain>
    </source>
</reference>
<evidence type="ECO:0000256" key="1">
    <source>
        <dbReference type="ARBA" id="ARBA00022737"/>
    </source>
</evidence>
<dbReference type="GO" id="GO:0000209">
    <property type="term" value="P:protein polyubiquitination"/>
    <property type="evidence" value="ECO:0007669"/>
    <property type="project" value="TreeGrafter"/>
</dbReference>
<evidence type="ECO:0000313" key="4">
    <source>
        <dbReference type="Proteomes" id="UP001165289"/>
    </source>
</evidence>
<proteinExistence type="predicted"/>
<protein>
    <submittedName>
        <fullName evidence="3">PEP-CTERM domain protein</fullName>
    </submittedName>
</protein>
<name>A0AAV7JS48_9METZ</name>
<dbReference type="InterPro" id="IPR011042">
    <property type="entry name" value="6-blade_b-propeller_TolB-like"/>
</dbReference>
<comment type="caution">
    <text evidence="3">The sequence shown here is derived from an EMBL/GenBank/DDBJ whole genome shotgun (WGS) entry which is preliminary data.</text>
</comment>
<dbReference type="Gene3D" id="2.120.10.30">
    <property type="entry name" value="TolB, C-terminal domain"/>
    <property type="match status" value="3"/>
</dbReference>
<dbReference type="EMBL" id="JAKMXF010000302">
    <property type="protein sequence ID" value="KAI6651607.1"/>
    <property type="molecule type" value="Genomic_DNA"/>
</dbReference>
<dbReference type="InterPro" id="IPR050952">
    <property type="entry name" value="TRIM-NHL_E3_ligases"/>
</dbReference>
<dbReference type="Pfam" id="PF01436">
    <property type="entry name" value="NHL"/>
    <property type="match status" value="1"/>
</dbReference>
<dbReference type="GO" id="GO:0043161">
    <property type="term" value="P:proteasome-mediated ubiquitin-dependent protein catabolic process"/>
    <property type="evidence" value="ECO:0007669"/>
    <property type="project" value="TreeGrafter"/>
</dbReference>
<evidence type="ECO:0000313" key="3">
    <source>
        <dbReference type="EMBL" id="KAI6651607.1"/>
    </source>
</evidence>